<dbReference type="InterPro" id="IPR019760">
    <property type="entry name" value="DNA-dir_DNA_pol_A_CS"/>
</dbReference>
<accession>A0A0H3ICC5</accession>
<dbReference type="FunFam" id="1.20.1060.10:FF:000001">
    <property type="entry name" value="DNA polymerase I"/>
    <property type="match status" value="1"/>
</dbReference>
<evidence type="ECO:0000256" key="10">
    <source>
        <dbReference type="ARBA" id="ARBA00022801"/>
    </source>
</evidence>
<keyword evidence="7 18" id="KW-0235">DNA replication</keyword>
<reference evidence="23" key="5">
    <citation type="submission" date="2024-05" db="EMBL/GenBank/DDBJ databases">
        <title>Identification of Pectobacterium versatile causing blackleg of potato from New York State with a whole genome sequencing approach.</title>
        <authorList>
            <person name="Ma X."/>
            <person name="Swingle B."/>
        </authorList>
    </citation>
    <scope>NUCLEOTIDE SEQUENCE</scope>
    <source>
        <strain evidence="23">NY1588A</strain>
    </source>
</reference>
<dbReference type="InterPro" id="IPR002298">
    <property type="entry name" value="DNA_polymerase_A"/>
</dbReference>
<dbReference type="Pfam" id="PF01612">
    <property type="entry name" value="DNA_pol_A_exo1"/>
    <property type="match status" value="1"/>
</dbReference>
<evidence type="ECO:0000256" key="1">
    <source>
        <dbReference type="ARBA" id="ARBA00007705"/>
    </source>
</evidence>
<dbReference type="RefSeq" id="WP_014702106.1">
    <property type="nucleotide sequence ID" value="NC_017845.1"/>
</dbReference>
<evidence type="ECO:0000256" key="8">
    <source>
        <dbReference type="ARBA" id="ARBA00022722"/>
    </source>
</evidence>
<dbReference type="EMBL" id="WABS01000051">
    <property type="protein sequence ID" value="MBI0556704.1"/>
    <property type="molecule type" value="Genomic_DNA"/>
</dbReference>
<keyword evidence="6 18" id="KW-0548">Nucleotidyltransferase</keyword>
<dbReference type="SMART" id="SM00474">
    <property type="entry name" value="35EXOc"/>
    <property type="match status" value="1"/>
</dbReference>
<feature type="domain" description="3'-5' exonuclease" evidence="19">
    <location>
        <begin position="331"/>
        <end position="518"/>
    </location>
</feature>
<reference evidence="27" key="4">
    <citation type="submission" date="2023-07" db="EMBL/GenBank/DDBJ databases">
        <title>Identification of Pectobacterium versatile causing blackleg of potato from New York State with a whole genome sequencing approach.</title>
        <authorList>
            <person name="Ma X."/>
            <person name="Swingle B."/>
        </authorList>
    </citation>
    <scope>NUCLEOTIDE SEQUENCE [LARGE SCALE GENOMIC DNA]</scope>
    <source>
        <strain evidence="27">NY1588A</strain>
    </source>
</reference>
<comment type="subunit">
    <text evidence="2">Single-chain monomer with multiple functions.</text>
</comment>
<dbReference type="Pfam" id="PF01367">
    <property type="entry name" value="5_3_exonuc"/>
    <property type="match status" value="1"/>
</dbReference>
<dbReference type="Proteomes" id="UP001194579">
    <property type="component" value="Unassembled WGS sequence"/>
</dbReference>
<dbReference type="InterPro" id="IPR002562">
    <property type="entry name" value="3'-5'_exonuclease_dom"/>
</dbReference>
<dbReference type="PRINTS" id="PR00868">
    <property type="entry name" value="DNAPOLI"/>
</dbReference>
<evidence type="ECO:0000256" key="7">
    <source>
        <dbReference type="ARBA" id="ARBA00022705"/>
    </source>
</evidence>
<evidence type="ECO:0000256" key="6">
    <source>
        <dbReference type="ARBA" id="ARBA00022695"/>
    </source>
</evidence>
<dbReference type="SMART" id="SM00279">
    <property type="entry name" value="HhH2"/>
    <property type="match status" value="1"/>
</dbReference>
<dbReference type="GO" id="GO:0003677">
    <property type="term" value="F:DNA binding"/>
    <property type="evidence" value="ECO:0007669"/>
    <property type="project" value="UniProtKB-UniRule"/>
</dbReference>
<dbReference type="InterPro" id="IPR002421">
    <property type="entry name" value="5-3_exonuclease"/>
</dbReference>
<feature type="domain" description="5'-3' exonuclease" evidence="20">
    <location>
        <begin position="7"/>
        <end position="268"/>
    </location>
</feature>
<proteinExistence type="inferred from homology"/>
<dbReference type="Gene3D" id="3.30.70.370">
    <property type="match status" value="1"/>
</dbReference>
<dbReference type="InterPro" id="IPR029060">
    <property type="entry name" value="PIN-like_dom_sf"/>
</dbReference>
<name>A0A0H3ICC5_PECPM</name>
<keyword evidence="10 18" id="KW-0378">Hydrolase</keyword>
<reference evidence="24 26" key="3">
    <citation type="journal article" date="2018" name="BMC Genomics">
        <title>High genomic variability in the plant pathogenic bacterium Pectobacterium parmentieri deciphered from de novo assembled complete genomes.</title>
        <authorList>
            <person name="Zoledowska S."/>
            <person name="Motyka-Pomagruk A."/>
            <person name="Sledz W."/>
            <person name="Mengoni A."/>
            <person name="Lojkowska E."/>
        </authorList>
    </citation>
    <scope>NUCLEOTIDE SEQUENCE [LARGE SCALE GENOMIC DNA]</scope>
    <source>
        <strain evidence="24 26">IFB5626</strain>
    </source>
</reference>
<dbReference type="FunFam" id="3.30.420.10:FF:000026">
    <property type="entry name" value="DNA polymerase I"/>
    <property type="match status" value="1"/>
</dbReference>
<comment type="catalytic activity">
    <reaction evidence="15 18">
        <text>DNA(n) + a 2'-deoxyribonucleoside 5'-triphosphate = DNA(n+1) + diphosphate</text>
        <dbReference type="Rhea" id="RHEA:22508"/>
        <dbReference type="Rhea" id="RHEA-COMP:17339"/>
        <dbReference type="Rhea" id="RHEA-COMP:17340"/>
        <dbReference type="ChEBI" id="CHEBI:33019"/>
        <dbReference type="ChEBI" id="CHEBI:61560"/>
        <dbReference type="ChEBI" id="CHEBI:173112"/>
        <dbReference type="EC" id="2.7.7.7"/>
    </reaction>
</comment>
<dbReference type="Proteomes" id="UP000008044">
    <property type="component" value="Chromosome"/>
</dbReference>
<evidence type="ECO:0000256" key="13">
    <source>
        <dbReference type="ARBA" id="ARBA00023125"/>
    </source>
</evidence>
<dbReference type="GO" id="GO:0003887">
    <property type="term" value="F:DNA-directed DNA polymerase activity"/>
    <property type="evidence" value="ECO:0007669"/>
    <property type="project" value="UniProtKB-UniRule"/>
</dbReference>
<evidence type="ECO:0000256" key="14">
    <source>
        <dbReference type="ARBA" id="ARBA00023204"/>
    </source>
</evidence>
<dbReference type="SUPFAM" id="SSF47807">
    <property type="entry name" value="5' to 3' exonuclease, C-terminal subdomain"/>
    <property type="match status" value="1"/>
</dbReference>
<evidence type="ECO:0000256" key="2">
    <source>
        <dbReference type="ARBA" id="ARBA00011541"/>
    </source>
</evidence>
<dbReference type="InterPro" id="IPR036279">
    <property type="entry name" value="5-3_exonuclease_C_sf"/>
</dbReference>
<evidence type="ECO:0000259" key="20">
    <source>
        <dbReference type="SMART" id="SM00475"/>
    </source>
</evidence>
<comment type="function">
    <text evidence="16">In addition to polymerase activity, this DNA polymerase exhibits 3'-5' and 5'-3' exonuclease activity. It is able to utilize nicked circular duplex DNA as a template and can unwind the parental DNA strand from its template.</text>
</comment>
<feature type="domain" description="DNA-directed DNA polymerase family A palm" evidence="21">
    <location>
        <begin position="687"/>
        <end position="893"/>
    </location>
</feature>
<dbReference type="FunFam" id="3.40.50.1010:FF:000001">
    <property type="entry name" value="DNA polymerase I"/>
    <property type="match status" value="1"/>
</dbReference>
<dbReference type="InterPro" id="IPR018320">
    <property type="entry name" value="DNA_polymerase_1"/>
</dbReference>
<evidence type="ECO:0000313" key="25">
    <source>
        <dbReference type="Proteomes" id="UP000008044"/>
    </source>
</evidence>
<evidence type="ECO:0000313" key="26">
    <source>
        <dbReference type="Proteomes" id="UP000269665"/>
    </source>
</evidence>
<dbReference type="SMART" id="SM00482">
    <property type="entry name" value="POLAc"/>
    <property type="match status" value="1"/>
</dbReference>
<evidence type="ECO:0000256" key="12">
    <source>
        <dbReference type="ARBA" id="ARBA00022932"/>
    </source>
</evidence>
<dbReference type="PANTHER" id="PTHR10133:SF27">
    <property type="entry name" value="DNA POLYMERASE NU"/>
    <property type="match status" value="1"/>
</dbReference>
<dbReference type="Pfam" id="PF00476">
    <property type="entry name" value="DNA_pol_A"/>
    <property type="match status" value="1"/>
</dbReference>
<dbReference type="SMART" id="SM00475">
    <property type="entry name" value="53EXOc"/>
    <property type="match status" value="1"/>
</dbReference>
<keyword evidence="9 18" id="KW-0227">DNA damage</keyword>
<keyword evidence="27" id="KW-1185">Reference proteome</keyword>
<dbReference type="Pfam" id="PF02739">
    <property type="entry name" value="5_3_exonuc_N"/>
    <property type="match status" value="1"/>
</dbReference>
<dbReference type="Gene3D" id="1.20.1060.10">
    <property type="entry name" value="Taq DNA Polymerase, Chain T, domain 4"/>
    <property type="match status" value="1"/>
</dbReference>
<evidence type="ECO:0000256" key="9">
    <source>
        <dbReference type="ARBA" id="ARBA00022763"/>
    </source>
</evidence>
<evidence type="ECO:0000313" key="22">
    <source>
        <dbReference type="EMBL" id="AFI92744.1"/>
    </source>
</evidence>
<protein>
    <recommendedName>
        <fullName evidence="4 17">DNA polymerase I</fullName>
        <ecNumber evidence="3 17">2.7.7.7</ecNumber>
    </recommendedName>
</protein>
<dbReference type="EMBL" id="CP003415">
    <property type="protein sequence ID" value="AFI92744.1"/>
    <property type="molecule type" value="Genomic_DNA"/>
</dbReference>
<keyword evidence="8" id="KW-0540">Nuclease</keyword>
<dbReference type="InterPro" id="IPR008918">
    <property type="entry name" value="HhH2"/>
</dbReference>
<reference evidence="22" key="2">
    <citation type="submission" date="2012-03" db="EMBL/GenBank/DDBJ databases">
        <authorList>
            <person name="Koskinen P."/>
            <person name="Laine P."/>
            <person name="Niemi O."/>
            <person name="Nykyri J."/>
            <person name="Harjunpaa H."/>
            <person name="Auvinen P."/>
            <person name="Paulin L."/>
            <person name="Pirhonen M."/>
            <person name="Palva T."/>
            <person name="Holm L."/>
        </authorList>
    </citation>
    <scope>NUCLEOTIDE SEQUENCE</scope>
    <source>
        <strain evidence="22">SCC3193</strain>
    </source>
</reference>
<dbReference type="InterPro" id="IPR043502">
    <property type="entry name" value="DNA/RNA_pol_sf"/>
</dbReference>
<evidence type="ECO:0000256" key="16">
    <source>
        <dbReference type="ARBA" id="ARBA00060162"/>
    </source>
</evidence>
<dbReference type="STRING" id="1905730.W5S_4699"/>
<sequence>MAQIAENPLILVDGSSYLYRAYHAFPPLTNSAGEATGAMYGVLNMLRSLLQQYSPSHVAVVFDAKGKTFRDELFENYKAHRPPMPEDLREQIEPLHNMVKAMGLPLLAVSGVEADDVIGTLAVQAEKAGKSVLISTGDKDMAQLVTPSVTLINTMNNTILGPQEVCDKYGIPPELIIDFLALMGDASDNIPGVPGVGEKTAQALLQGLGGLDSLYANLDKIAGLSFRGAKTMAPKLEQHKEVAYLSYQLATIKTDVELELSCDQLTVNELDVDELHRLFSRYEFKRWLSDIESGTWMQGKKSSQPVQTVSNAVVEQAVEEDNAPTLSADGYVTILDEKTLLDWVERLKLADVFAFDTETDGLDTLTANLIGLSFAIKPGEAAYLPLAHDYLDAPDQLDRATVLALLKPLLEDEKLLKIGQNLKFDKGVMQRYDIDLRGIAFDTMLESYVLDSVAGRHDMDSLAERYLKHKTITFEEIAGKGKNQLTFNQIALEQAGPYAAEDADVTLHLHQTLWGKLQPHADLCQVFQTIDMPLVPVLSRIERTGVLIDPAILAEHSKELTTRLAELEIQAYELAGEEFNLSSTKQLQGILYEKQKLPILKKTPKGAPSTNEEVLAELALDYPLPKLILEYRGLAKLKSTYTDKLPLMINPATKRVHTSYHQAVTATGRLSSSDPNLQNIPVRNDEGRRIRQAFIAPKGYSIVAADYSQIELRIMAHLSGDEGLLNAFANGLDIHRATASEVFGIALDKVTSEQRRSAKAINFGLIYGMSAFGLSRQLNIPRSESQKYMNLYFERYPGVQDYMERTRQQAAEHGYVSTLDGRRLYLPDIHSRNAMARKGAERAAINAPMQGTAADIIKKAMIAIDDWLQKDAPKVKMIMQVHDELVFEIDDSIVEESISKIKVLMEGCMQLNVPLQVDIGTGMNWDQAH</sequence>
<dbReference type="AlphaFoldDB" id="A0A0H3ICC5"/>
<dbReference type="PATRIC" id="fig|1166016.3.peg.4760"/>
<dbReference type="FunFam" id="1.10.150.20:FF:000003">
    <property type="entry name" value="DNA polymerase I"/>
    <property type="match status" value="1"/>
</dbReference>
<comment type="similarity">
    <text evidence="1 18">Belongs to the DNA polymerase type-A family.</text>
</comment>
<gene>
    <name evidence="18 23" type="primary">polA</name>
    <name evidence="22" type="ordered locus">W5S_4699</name>
    <name evidence="24" type="ORF">C5E00_17485</name>
    <name evidence="23" type="ORF">F6Q06_19765</name>
</gene>
<dbReference type="CDD" id="cd08637">
    <property type="entry name" value="DNA_pol_A_pol_I_C"/>
    <property type="match status" value="1"/>
</dbReference>
<dbReference type="eggNOG" id="COG0749">
    <property type="taxonomic scope" value="Bacteria"/>
</dbReference>
<dbReference type="Gene3D" id="1.10.150.20">
    <property type="entry name" value="5' to 3' exonuclease, C-terminal subdomain"/>
    <property type="match status" value="2"/>
</dbReference>
<evidence type="ECO:0000313" key="24">
    <source>
        <dbReference type="EMBL" id="RKO78447.1"/>
    </source>
</evidence>
<dbReference type="GO" id="GO:0006261">
    <property type="term" value="P:DNA-templated DNA replication"/>
    <property type="evidence" value="ECO:0007669"/>
    <property type="project" value="UniProtKB-UniRule"/>
</dbReference>
<dbReference type="GO" id="GO:0006302">
    <property type="term" value="P:double-strand break repair"/>
    <property type="evidence" value="ECO:0007669"/>
    <property type="project" value="TreeGrafter"/>
</dbReference>
<dbReference type="InterPro" id="IPR020046">
    <property type="entry name" value="5-3_exonucl_a-hlix_arch_N"/>
</dbReference>
<dbReference type="CDD" id="cd09859">
    <property type="entry name" value="PIN_53EXO"/>
    <property type="match status" value="1"/>
</dbReference>
<keyword evidence="12 18" id="KW-0239">DNA-directed DNA polymerase</keyword>
<evidence type="ECO:0000256" key="3">
    <source>
        <dbReference type="ARBA" id="ARBA00012417"/>
    </source>
</evidence>
<evidence type="ECO:0000259" key="19">
    <source>
        <dbReference type="SMART" id="SM00474"/>
    </source>
</evidence>
<dbReference type="EC" id="2.7.7.7" evidence="3 17"/>
<dbReference type="SUPFAM" id="SSF88723">
    <property type="entry name" value="PIN domain-like"/>
    <property type="match status" value="1"/>
</dbReference>
<dbReference type="InterPro" id="IPR020045">
    <property type="entry name" value="DNA_polI_H3TH"/>
</dbReference>
<evidence type="ECO:0000259" key="21">
    <source>
        <dbReference type="SMART" id="SM00482"/>
    </source>
</evidence>
<reference evidence="22 25" key="1">
    <citation type="journal article" date="2012" name="J. Bacteriol.">
        <title>Genome sequence of Pectobacterium sp. strain SCC3193.</title>
        <authorList>
            <person name="Koskinen J.P."/>
            <person name="Laine P."/>
            <person name="Niemi O."/>
            <person name="Nykyri J."/>
            <person name="Harjunpaa H."/>
            <person name="Auvinen P."/>
            <person name="Paulin L."/>
            <person name="Pirhonen M."/>
            <person name="Palva T."/>
            <person name="Holm L."/>
        </authorList>
    </citation>
    <scope>NUCLEOTIDE SEQUENCE [LARGE SCALE GENOMIC DNA]</scope>
    <source>
        <strain evidence="22 25">SCC3193</strain>
    </source>
</reference>
<dbReference type="HOGENOM" id="CLU_004675_0_0_6"/>
<keyword evidence="13 18" id="KW-0238">DNA-binding</keyword>
<dbReference type="SUPFAM" id="SSF56672">
    <property type="entry name" value="DNA/RNA polymerases"/>
    <property type="match status" value="1"/>
</dbReference>
<dbReference type="PROSITE" id="PS00447">
    <property type="entry name" value="DNA_POLYMERASE_A"/>
    <property type="match status" value="1"/>
</dbReference>
<keyword evidence="14 18" id="KW-0234">DNA repair</keyword>
<evidence type="ECO:0000313" key="27">
    <source>
        <dbReference type="Proteomes" id="UP001194579"/>
    </source>
</evidence>
<dbReference type="FunFam" id="1.10.150.20:FF:000002">
    <property type="entry name" value="DNA polymerase I"/>
    <property type="match status" value="1"/>
</dbReference>
<evidence type="ECO:0000256" key="4">
    <source>
        <dbReference type="ARBA" id="ARBA00020311"/>
    </source>
</evidence>
<dbReference type="Gene3D" id="3.30.420.10">
    <property type="entry name" value="Ribonuclease H-like superfamily/Ribonuclease H"/>
    <property type="match status" value="1"/>
</dbReference>
<keyword evidence="5 18" id="KW-0808">Transferase</keyword>
<dbReference type="NCBIfam" id="TIGR00593">
    <property type="entry name" value="pola"/>
    <property type="match status" value="1"/>
</dbReference>
<evidence type="ECO:0000256" key="5">
    <source>
        <dbReference type="ARBA" id="ARBA00022679"/>
    </source>
</evidence>
<dbReference type="GO" id="GO:0008408">
    <property type="term" value="F:3'-5' exonuclease activity"/>
    <property type="evidence" value="ECO:0007669"/>
    <property type="project" value="UniProtKB-UniRule"/>
</dbReference>
<evidence type="ECO:0000256" key="17">
    <source>
        <dbReference type="NCBIfam" id="TIGR00593"/>
    </source>
</evidence>
<dbReference type="PANTHER" id="PTHR10133">
    <property type="entry name" value="DNA POLYMERASE I"/>
    <property type="match status" value="1"/>
</dbReference>
<evidence type="ECO:0000313" key="23">
    <source>
        <dbReference type="EMBL" id="MBI0556704.1"/>
    </source>
</evidence>
<dbReference type="KEGG" id="pec:W5S_4699"/>
<dbReference type="CDD" id="cd09898">
    <property type="entry name" value="H3TH_53EXO"/>
    <property type="match status" value="1"/>
</dbReference>
<evidence type="ECO:0000256" key="18">
    <source>
        <dbReference type="RuleBase" id="RU004460"/>
    </source>
</evidence>
<dbReference type="eggNOG" id="COG0258">
    <property type="taxonomic scope" value="Bacteria"/>
</dbReference>
<organism evidence="22 25">
    <name type="scientific">Pectobacterium parmentieri</name>
    <dbReference type="NCBI Taxonomy" id="1905730"/>
    <lineage>
        <taxon>Bacteria</taxon>
        <taxon>Pseudomonadati</taxon>
        <taxon>Pseudomonadota</taxon>
        <taxon>Gammaproteobacteria</taxon>
        <taxon>Enterobacterales</taxon>
        <taxon>Pectobacteriaceae</taxon>
        <taxon>Pectobacterium</taxon>
    </lineage>
</organism>
<evidence type="ECO:0000256" key="11">
    <source>
        <dbReference type="ARBA" id="ARBA00022839"/>
    </source>
</evidence>
<dbReference type="InterPro" id="IPR001098">
    <property type="entry name" value="DNA-dir_DNA_pol_A_palm_dom"/>
</dbReference>
<dbReference type="Proteomes" id="UP000269665">
    <property type="component" value="Unassembled WGS sequence"/>
</dbReference>
<dbReference type="SUPFAM" id="SSF53098">
    <property type="entry name" value="Ribonuclease H-like"/>
    <property type="match status" value="1"/>
</dbReference>
<evidence type="ECO:0000256" key="15">
    <source>
        <dbReference type="ARBA" id="ARBA00049244"/>
    </source>
</evidence>
<dbReference type="InterPro" id="IPR036397">
    <property type="entry name" value="RNaseH_sf"/>
</dbReference>
<dbReference type="GO" id="GO:0008409">
    <property type="term" value="F:5'-3' exonuclease activity"/>
    <property type="evidence" value="ECO:0007669"/>
    <property type="project" value="UniProtKB-UniRule"/>
</dbReference>
<dbReference type="InterPro" id="IPR012337">
    <property type="entry name" value="RNaseH-like_sf"/>
</dbReference>
<dbReference type="NCBIfam" id="NF004397">
    <property type="entry name" value="PRK05755.1"/>
    <property type="match status" value="1"/>
</dbReference>
<dbReference type="CDD" id="cd06139">
    <property type="entry name" value="DNA_polA_I_Ecoli_like_exo"/>
    <property type="match status" value="1"/>
</dbReference>
<dbReference type="EMBL" id="PSZG01000001">
    <property type="protein sequence ID" value="RKO78447.1"/>
    <property type="molecule type" value="Genomic_DNA"/>
</dbReference>
<keyword evidence="11 18" id="KW-0269">Exonuclease</keyword>
<dbReference type="Gene3D" id="3.40.50.1010">
    <property type="entry name" value="5'-nuclease"/>
    <property type="match status" value="1"/>
</dbReference>